<keyword evidence="7" id="KW-0560">Oxidoreductase</keyword>
<comment type="pathway">
    <text evidence="2">Amino-acid degradation; L-valine degradation.</text>
</comment>
<dbReference type="InterPro" id="IPR009075">
    <property type="entry name" value="AcylCo_DH/oxidase_C"/>
</dbReference>
<protein>
    <recommendedName>
        <fullName evidence="11">Acyl-CoA dehydrogenase</fullName>
    </recommendedName>
</protein>
<keyword evidence="6" id="KW-0274">FAD</keyword>
<dbReference type="PROSITE" id="PS00072">
    <property type="entry name" value="ACYL_COA_DH_1"/>
    <property type="match status" value="1"/>
</dbReference>
<dbReference type="PROSITE" id="PS00073">
    <property type="entry name" value="ACYL_COA_DH_2"/>
    <property type="match status" value="1"/>
</dbReference>
<dbReference type="InterPro" id="IPR009100">
    <property type="entry name" value="AcylCoA_DH/oxidase_NM_dom_sf"/>
</dbReference>
<dbReference type="AlphaFoldDB" id="A0A382RRH1"/>
<dbReference type="FunFam" id="2.40.110.10:FF:000001">
    <property type="entry name" value="Acyl-CoA dehydrogenase, mitochondrial"/>
    <property type="match status" value="1"/>
</dbReference>
<dbReference type="Pfam" id="PF02770">
    <property type="entry name" value="Acyl-CoA_dh_M"/>
    <property type="match status" value="1"/>
</dbReference>
<dbReference type="PANTHER" id="PTHR43884">
    <property type="entry name" value="ACYL-COA DEHYDROGENASE"/>
    <property type="match status" value="1"/>
</dbReference>
<comment type="cofactor">
    <cofactor evidence="1">
        <name>FAD</name>
        <dbReference type="ChEBI" id="CHEBI:57692"/>
    </cofactor>
</comment>
<dbReference type="EMBL" id="UINC01123661">
    <property type="protein sequence ID" value="SVD00283.1"/>
    <property type="molecule type" value="Genomic_DNA"/>
</dbReference>
<dbReference type="Gene3D" id="1.20.140.10">
    <property type="entry name" value="Butyryl-CoA Dehydrogenase, subunit A, domain 3"/>
    <property type="match status" value="1"/>
</dbReference>
<comment type="similarity">
    <text evidence="3">Belongs to the acyl-CoA dehydrogenase family.</text>
</comment>
<feature type="non-terminal residue" evidence="10">
    <location>
        <position position="1"/>
    </location>
</feature>
<evidence type="ECO:0008006" key="11">
    <source>
        <dbReference type="Google" id="ProtNLM"/>
    </source>
</evidence>
<dbReference type="InterPro" id="IPR006089">
    <property type="entry name" value="Acyl-CoA_DH_CS"/>
</dbReference>
<feature type="domain" description="Acyl-CoA dehydrogenase/oxidase C-terminal" evidence="8">
    <location>
        <begin position="139"/>
        <end position="287"/>
    </location>
</feature>
<reference evidence="10" key="1">
    <citation type="submission" date="2018-05" db="EMBL/GenBank/DDBJ databases">
        <authorList>
            <person name="Lanie J.A."/>
            <person name="Ng W.-L."/>
            <person name="Kazmierczak K.M."/>
            <person name="Andrzejewski T.M."/>
            <person name="Davidsen T.M."/>
            <person name="Wayne K.J."/>
            <person name="Tettelin H."/>
            <person name="Glass J.I."/>
            <person name="Rusch D."/>
            <person name="Podicherti R."/>
            <person name="Tsui H.-C.T."/>
            <person name="Winkler M.E."/>
        </authorList>
    </citation>
    <scope>NUCLEOTIDE SEQUENCE</scope>
</reference>
<evidence type="ECO:0000256" key="2">
    <source>
        <dbReference type="ARBA" id="ARBA00005109"/>
    </source>
</evidence>
<accession>A0A382RRH1</accession>
<dbReference type="PANTHER" id="PTHR43884:SF12">
    <property type="entry name" value="ISOVALERYL-COA DEHYDROGENASE, MITOCHONDRIAL-RELATED"/>
    <property type="match status" value="1"/>
</dbReference>
<dbReference type="Pfam" id="PF00441">
    <property type="entry name" value="Acyl-CoA_dh_1"/>
    <property type="match status" value="1"/>
</dbReference>
<dbReference type="InterPro" id="IPR006091">
    <property type="entry name" value="Acyl-CoA_Oxase/DH_mid-dom"/>
</dbReference>
<evidence type="ECO:0000259" key="8">
    <source>
        <dbReference type="Pfam" id="PF00441"/>
    </source>
</evidence>
<evidence type="ECO:0000256" key="3">
    <source>
        <dbReference type="ARBA" id="ARBA00009347"/>
    </source>
</evidence>
<dbReference type="CDD" id="cd00567">
    <property type="entry name" value="ACAD"/>
    <property type="match status" value="1"/>
</dbReference>
<evidence type="ECO:0000313" key="10">
    <source>
        <dbReference type="EMBL" id="SVD00283.1"/>
    </source>
</evidence>
<name>A0A382RRH1_9ZZZZ</name>
<keyword evidence="5" id="KW-0285">Flavoprotein</keyword>
<evidence type="ECO:0000256" key="6">
    <source>
        <dbReference type="ARBA" id="ARBA00022827"/>
    </source>
</evidence>
<organism evidence="10">
    <name type="scientific">marine metagenome</name>
    <dbReference type="NCBI Taxonomy" id="408172"/>
    <lineage>
        <taxon>unclassified sequences</taxon>
        <taxon>metagenomes</taxon>
        <taxon>ecological metagenomes</taxon>
    </lineage>
</organism>
<feature type="domain" description="Acyl-CoA oxidase/dehydrogenase middle" evidence="9">
    <location>
        <begin position="30"/>
        <end position="126"/>
    </location>
</feature>
<dbReference type="Gene3D" id="1.10.540.10">
    <property type="entry name" value="Acyl-CoA dehydrogenase/oxidase, N-terminal domain"/>
    <property type="match status" value="1"/>
</dbReference>
<evidence type="ECO:0000256" key="5">
    <source>
        <dbReference type="ARBA" id="ARBA00022630"/>
    </source>
</evidence>
<dbReference type="SUPFAM" id="SSF47203">
    <property type="entry name" value="Acyl-CoA dehydrogenase C-terminal domain-like"/>
    <property type="match status" value="1"/>
</dbReference>
<dbReference type="GO" id="GO:0050660">
    <property type="term" value="F:flavin adenine dinucleotide binding"/>
    <property type="evidence" value="ECO:0007669"/>
    <property type="project" value="InterPro"/>
</dbReference>
<gene>
    <name evidence="10" type="ORF">METZ01_LOCUS353137</name>
</gene>
<dbReference type="GO" id="GO:0009083">
    <property type="term" value="P:branched-chain amino acid catabolic process"/>
    <property type="evidence" value="ECO:0007669"/>
    <property type="project" value="UniProtKB-KW"/>
</dbReference>
<evidence type="ECO:0000256" key="1">
    <source>
        <dbReference type="ARBA" id="ARBA00001974"/>
    </source>
</evidence>
<keyword evidence="4" id="KW-0101">Branched-chain amino acid catabolism</keyword>
<sequence>LCSQTLLDYGTEEQKTSYLPGMAKGDIIGAFALTEPEAGSDAGSLKTAALKKGNGYILNGQKRYITNAPFADVFLVMARTDPKSIGSEGVSAFLVDSKTPGIEVEEPPKMLGQKGSLACEVNFKDVFVSTEGLVGGVEGNGLKAALRGINHARTHVAATCVGQAIRLINEMIPFALNRKQFDVALADMPTIQNMIADSYTDMNAAKSMTLEAARLFDLGSIPSLEISSAKYFASEMVSRVADNALQILGGAGYMEDNVITRMYRDTRLFRLYEGTSQIQQRTIARALVKKQREK</sequence>
<dbReference type="InterPro" id="IPR036250">
    <property type="entry name" value="AcylCo_DH-like_C"/>
</dbReference>
<evidence type="ECO:0000256" key="7">
    <source>
        <dbReference type="ARBA" id="ARBA00023002"/>
    </source>
</evidence>
<dbReference type="FunFam" id="1.20.140.10:FF:000001">
    <property type="entry name" value="Acyl-CoA dehydrogenase"/>
    <property type="match status" value="1"/>
</dbReference>
<evidence type="ECO:0000256" key="4">
    <source>
        <dbReference type="ARBA" id="ARBA00022456"/>
    </source>
</evidence>
<dbReference type="Gene3D" id="2.40.110.10">
    <property type="entry name" value="Butyryl-CoA Dehydrogenase, subunit A, domain 2"/>
    <property type="match status" value="1"/>
</dbReference>
<proteinExistence type="inferred from homology"/>
<dbReference type="SUPFAM" id="SSF56645">
    <property type="entry name" value="Acyl-CoA dehydrogenase NM domain-like"/>
    <property type="match status" value="1"/>
</dbReference>
<dbReference type="InterPro" id="IPR046373">
    <property type="entry name" value="Acyl-CoA_Oxase/DH_mid-dom_sf"/>
</dbReference>
<evidence type="ECO:0000259" key="9">
    <source>
        <dbReference type="Pfam" id="PF02770"/>
    </source>
</evidence>
<dbReference type="InterPro" id="IPR037069">
    <property type="entry name" value="AcylCoA_DH/ox_N_sf"/>
</dbReference>
<dbReference type="GO" id="GO:0003995">
    <property type="term" value="F:acyl-CoA dehydrogenase activity"/>
    <property type="evidence" value="ECO:0007669"/>
    <property type="project" value="InterPro"/>
</dbReference>